<dbReference type="InterPro" id="IPR003695">
    <property type="entry name" value="Ppx_GppA_N"/>
</dbReference>
<protein>
    <recommendedName>
        <fullName evidence="3">Exopolyphosphatase</fullName>
        <ecNumber evidence="2">3.6.1.11</ecNumber>
    </recommendedName>
</protein>
<dbReference type="RefSeq" id="WP_054968263.1">
    <property type="nucleotide sequence ID" value="NZ_LJCO01000030.1"/>
</dbReference>
<dbReference type="InterPro" id="IPR022371">
    <property type="entry name" value="Exopolyphosphatase"/>
</dbReference>
<dbReference type="EC" id="3.6.1.11" evidence="2"/>
<dbReference type="Gene3D" id="1.10.3210.10">
    <property type="entry name" value="Hypothetical protein af1432"/>
    <property type="match status" value="1"/>
</dbReference>
<evidence type="ECO:0000256" key="1">
    <source>
        <dbReference type="ARBA" id="ARBA00007125"/>
    </source>
</evidence>
<reference evidence="8 9" key="1">
    <citation type="submission" date="2015-09" db="EMBL/GenBank/DDBJ databases">
        <title>Draft genome sequence of Alicyclobacillus ferrooxydans DSM 22381.</title>
        <authorList>
            <person name="Hemp J."/>
        </authorList>
    </citation>
    <scope>NUCLEOTIDE SEQUENCE [LARGE SCALE GENOMIC DNA]</scope>
    <source>
        <strain evidence="8 9">TC-34</strain>
    </source>
</reference>
<dbReference type="Proteomes" id="UP000050482">
    <property type="component" value="Unassembled WGS sequence"/>
</dbReference>
<dbReference type="PATRIC" id="fig|471514.4.peg.4166"/>
<comment type="catalytic activity">
    <reaction evidence="5">
        <text>[phosphate](n) + H2O = [phosphate](n-1) + phosphate + H(+)</text>
        <dbReference type="Rhea" id="RHEA:21528"/>
        <dbReference type="Rhea" id="RHEA-COMP:9859"/>
        <dbReference type="Rhea" id="RHEA-COMP:14279"/>
        <dbReference type="ChEBI" id="CHEBI:15377"/>
        <dbReference type="ChEBI" id="CHEBI:15378"/>
        <dbReference type="ChEBI" id="CHEBI:16838"/>
        <dbReference type="ChEBI" id="CHEBI:43474"/>
        <dbReference type="EC" id="3.6.1.11"/>
    </reaction>
</comment>
<dbReference type="Pfam" id="PF02541">
    <property type="entry name" value="Ppx-GppA"/>
    <property type="match status" value="1"/>
</dbReference>
<gene>
    <name evidence="8" type="ORF">AN477_05965</name>
</gene>
<dbReference type="InterPro" id="IPR050273">
    <property type="entry name" value="GppA/Ppx_hydrolase"/>
</dbReference>
<dbReference type="EMBL" id="LJCO01000030">
    <property type="protein sequence ID" value="KPV44549.1"/>
    <property type="molecule type" value="Genomic_DNA"/>
</dbReference>
<dbReference type="PANTHER" id="PTHR30005:SF0">
    <property type="entry name" value="RETROGRADE REGULATION PROTEIN 2"/>
    <property type="match status" value="1"/>
</dbReference>
<comment type="caution">
    <text evidence="8">The sequence shown here is derived from an EMBL/GenBank/DDBJ whole genome shotgun (WGS) entry which is preliminary data.</text>
</comment>
<evidence type="ECO:0000256" key="4">
    <source>
        <dbReference type="ARBA" id="ARBA00022801"/>
    </source>
</evidence>
<evidence type="ECO:0000259" key="6">
    <source>
        <dbReference type="Pfam" id="PF02541"/>
    </source>
</evidence>
<dbReference type="NCBIfam" id="TIGR03706">
    <property type="entry name" value="exo_poly_only"/>
    <property type="match status" value="1"/>
</dbReference>
<comment type="similarity">
    <text evidence="1">Belongs to the GppA/Ppx family.</text>
</comment>
<evidence type="ECO:0000256" key="5">
    <source>
        <dbReference type="ARBA" id="ARBA00047607"/>
    </source>
</evidence>
<feature type="domain" description="Ppx/GppA phosphatase C-terminal" evidence="7">
    <location>
        <begin position="318"/>
        <end position="488"/>
    </location>
</feature>
<dbReference type="InterPro" id="IPR030673">
    <property type="entry name" value="PyroPPase_GppA_Ppx"/>
</dbReference>
<dbReference type="SUPFAM" id="SSF109604">
    <property type="entry name" value="HD-domain/PDEase-like"/>
    <property type="match status" value="1"/>
</dbReference>
<dbReference type="Gene3D" id="3.30.420.40">
    <property type="match status" value="1"/>
</dbReference>
<evidence type="ECO:0000256" key="3">
    <source>
        <dbReference type="ARBA" id="ARBA00020416"/>
    </source>
</evidence>
<dbReference type="PANTHER" id="PTHR30005">
    <property type="entry name" value="EXOPOLYPHOSPHATASE"/>
    <property type="match status" value="1"/>
</dbReference>
<sequence length="515" mass="57848">MPDELKAVIDLGSNSVRLVIYQQGPHGTGQEVDNLKQTVRLSNHLDENNNISDKGISVTLAVLRQFQQLCQAYQVTEVIGVATQAMRIAANRDAFLEQIFDATGIRFQVLPGTEEARYGYLAVVNSLAIPEGVTVDIGGGSTEIAYFRDRKLVHHVSIPYGAVSLTREYVRSNPLPAKELKALENVISERLSQHPWLEGLRCPVIGLGGTARSVARIHQRQHHYPLQLLHGYEMWPLEVTTILDMVRSLPLDKRSDIAGLSQDRSDIIVAGSAILDQVLKRVEATQFVISNKGLRDGILVEKVLQTLKLDILPDILMYSIENIQDHFRLNRKHAFHVWNLSSQMLNAIMKLGWLPENRDLNRWLQVAALLHDLGRTVSIYNVRSHTFYLLLQVPLLGVSHRDRVIAAAIASYKTTKQTTVALAEYQELLGDDDISLVAQLGTLLGLARALDRTETSAVESVDLVSVKGNQVLRLRSRQTLDLEFNLAAEWLKKWKKVFQREVRLEVEQVAHSENV</sequence>
<keyword evidence="9" id="KW-1185">Reference proteome</keyword>
<accession>A0A0N8PPK1</accession>
<dbReference type="CDD" id="cd24052">
    <property type="entry name" value="ASKHA_NBD_HpPPX-GppA-like"/>
    <property type="match status" value="1"/>
</dbReference>
<evidence type="ECO:0000313" key="9">
    <source>
        <dbReference type="Proteomes" id="UP000050482"/>
    </source>
</evidence>
<feature type="domain" description="Ppx/GppA phosphatase N-terminal" evidence="6">
    <location>
        <begin position="20"/>
        <end position="304"/>
    </location>
</feature>
<dbReference type="PIRSF" id="PIRSF001267">
    <property type="entry name" value="Pyrophosphatase_GppA_Ppx"/>
    <property type="match status" value="1"/>
</dbReference>
<name>A0A0N8PPK1_9BACL</name>
<dbReference type="Pfam" id="PF21447">
    <property type="entry name" value="Ppx-GppA_III"/>
    <property type="match status" value="1"/>
</dbReference>
<evidence type="ECO:0000256" key="2">
    <source>
        <dbReference type="ARBA" id="ARBA00012451"/>
    </source>
</evidence>
<dbReference type="InterPro" id="IPR043129">
    <property type="entry name" value="ATPase_NBD"/>
</dbReference>
<keyword evidence="4" id="KW-0378">Hydrolase</keyword>
<dbReference type="InterPro" id="IPR048950">
    <property type="entry name" value="Ppx_GppA_C"/>
</dbReference>
<evidence type="ECO:0000259" key="7">
    <source>
        <dbReference type="Pfam" id="PF21447"/>
    </source>
</evidence>
<dbReference type="STRING" id="471514.AN477_05965"/>
<dbReference type="SUPFAM" id="SSF53067">
    <property type="entry name" value="Actin-like ATPase domain"/>
    <property type="match status" value="2"/>
</dbReference>
<dbReference type="Gene3D" id="3.30.420.150">
    <property type="entry name" value="Exopolyphosphatase. Domain 2"/>
    <property type="match status" value="1"/>
</dbReference>
<dbReference type="GO" id="GO:0006793">
    <property type="term" value="P:phosphorus metabolic process"/>
    <property type="evidence" value="ECO:0007669"/>
    <property type="project" value="InterPro"/>
</dbReference>
<organism evidence="8 9">
    <name type="scientific">Alicyclobacillus ferrooxydans</name>
    <dbReference type="NCBI Taxonomy" id="471514"/>
    <lineage>
        <taxon>Bacteria</taxon>
        <taxon>Bacillati</taxon>
        <taxon>Bacillota</taxon>
        <taxon>Bacilli</taxon>
        <taxon>Bacillales</taxon>
        <taxon>Alicyclobacillaceae</taxon>
        <taxon>Alicyclobacillus</taxon>
    </lineage>
</organism>
<dbReference type="AlphaFoldDB" id="A0A0N8PPK1"/>
<dbReference type="GO" id="GO:0006357">
    <property type="term" value="P:regulation of transcription by RNA polymerase II"/>
    <property type="evidence" value="ECO:0007669"/>
    <property type="project" value="TreeGrafter"/>
</dbReference>
<proteinExistence type="inferred from homology"/>
<evidence type="ECO:0000313" key="8">
    <source>
        <dbReference type="EMBL" id="KPV44549.1"/>
    </source>
</evidence>
<dbReference type="GO" id="GO:0004309">
    <property type="term" value="F:exopolyphosphatase activity"/>
    <property type="evidence" value="ECO:0007669"/>
    <property type="project" value="UniProtKB-EC"/>
</dbReference>